<dbReference type="SMART" id="SM01378">
    <property type="entry name" value="Romo1"/>
    <property type="match status" value="1"/>
</dbReference>
<name>A0A060T8A3_BLAAD</name>
<comment type="similarity">
    <text evidence="2">Belongs to the MGR2 family.</text>
</comment>
<evidence type="ECO:0000256" key="3">
    <source>
        <dbReference type="ARBA" id="ARBA00022692"/>
    </source>
</evidence>
<keyword evidence="4 6" id="KW-1133">Transmembrane helix</keyword>
<dbReference type="PANTHER" id="PTHR28525:SF1">
    <property type="entry name" value="REACTIVE OXYGEN SPECIES MODULATOR 1"/>
    <property type="match status" value="1"/>
</dbReference>
<reference evidence="7" key="2">
    <citation type="submission" date="2014-06" db="EMBL/GenBank/DDBJ databases">
        <title>The complete genome of Blastobotrys (Arxula) adeninivorans LS3 - a yeast of biotechnological interest.</title>
        <authorList>
            <person name="Kunze G."/>
            <person name="Gaillardin C."/>
            <person name="Czernicka M."/>
            <person name="Durrens P."/>
            <person name="Martin T."/>
            <person name="Boer E."/>
            <person name="Gabaldon T."/>
            <person name="Cruz J."/>
            <person name="Talla E."/>
            <person name="Marck C."/>
            <person name="Goffeau A."/>
            <person name="Barbe V."/>
            <person name="Baret P."/>
            <person name="Baronian K."/>
            <person name="Beier S."/>
            <person name="Bleykasten C."/>
            <person name="Bode R."/>
            <person name="Casaregola S."/>
            <person name="Despons L."/>
            <person name="Fairhead C."/>
            <person name="Giersberg M."/>
            <person name="Gierski P."/>
            <person name="Hahnel U."/>
            <person name="Hartmann A."/>
            <person name="Jankowska D."/>
            <person name="Jubin C."/>
            <person name="Jung P."/>
            <person name="Lafontaine I."/>
            <person name="Leh-Louis V."/>
            <person name="Lemaire M."/>
            <person name="Marcet-Houben M."/>
            <person name="Mascher M."/>
            <person name="Morel G."/>
            <person name="Richard G.-F."/>
            <person name="Riechen J."/>
            <person name="Sacerdot C."/>
            <person name="Sarkar A."/>
            <person name="Savel G."/>
            <person name="Schacherer J."/>
            <person name="Sherman D."/>
            <person name="Straub M.-L."/>
            <person name="Stein N."/>
            <person name="Thierry A."/>
            <person name="Trautwein-Schult A."/>
            <person name="Westhof E."/>
            <person name="Worch S."/>
            <person name="Dujon B."/>
            <person name="Souciet J.-L."/>
            <person name="Wincker P."/>
            <person name="Scholz U."/>
            <person name="Neuveglise N."/>
        </authorList>
    </citation>
    <scope>NUCLEOTIDE SEQUENCE</scope>
    <source>
        <strain evidence="7">LS3</strain>
    </source>
</reference>
<protein>
    <submittedName>
        <fullName evidence="7">ARAD1D09438p</fullName>
    </submittedName>
</protein>
<feature type="transmembrane region" description="Helical" evidence="6">
    <location>
        <begin position="56"/>
        <end position="77"/>
    </location>
</feature>
<keyword evidence="5 6" id="KW-0472">Membrane</keyword>
<dbReference type="EMBL" id="HG937694">
    <property type="protein sequence ID" value="CDP37350.1"/>
    <property type="molecule type" value="Genomic_DNA"/>
</dbReference>
<organism evidence="7">
    <name type="scientific">Blastobotrys adeninivorans</name>
    <name type="common">Yeast</name>
    <name type="synonym">Arxula adeninivorans</name>
    <dbReference type="NCBI Taxonomy" id="409370"/>
    <lineage>
        <taxon>Eukaryota</taxon>
        <taxon>Fungi</taxon>
        <taxon>Dikarya</taxon>
        <taxon>Ascomycota</taxon>
        <taxon>Saccharomycotina</taxon>
        <taxon>Dipodascomycetes</taxon>
        <taxon>Dipodascales</taxon>
        <taxon>Trichomonascaceae</taxon>
        <taxon>Blastobotrys</taxon>
    </lineage>
</organism>
<evidence type="ECO:0000313" key="7">
    <source>
        <dbReference type="EMBL" id="CDP37350.1"/>
    </source>
</evidence>
<proteinExistence type="inferred from homology"/>
<dbReference type="GO" id="GO:0005744">
    <property type="term" value="C:TIM23 mitochondrial import inner membrane translocase complex"/>
    <property type="evidence" value="ECO:0007669"/>
    <property type="project" value="TreeGrafter"/>
</dbReference>
<dbReference type="AlphaFoldDB" id="A0A060T8A3"/>
<evidence type="ECO:0000256" key="4">
    <source>
        <dbReference type="ARBA" id="ARBA00022989"/>
    </source>
</evidence>
<evidence type="ECO:0000256" key="1">
    <source>
        <dbReference type="ARBA" id="ARBA00004370"/>
    </source>
</evidence>
<dbReference type="Pfam" id="PF10247">
    <property type="entry name" value="Romo1"/>
    <property type="match status" value="1"/>
</dbReference>
<comment type="subcellular location">
    <subcellularLocation>
        <location evidence="1">Membrane</location>
    </subcellularLocation>
</comment>
<dbReference type="PANTHER" id="PTHR28525">
    <property type="entry name" value="REACTIVE OXYGEN SPECIES MODULATOR 1"/>
    <property type="match status" value="1"/>
</dbReference>
<evidence type="ECO:0000256" key="5">
    <source>
        <dbReference type="ARBA" id="ARBA00023136"/>
    </source>
</evidence>
<dbReference type="GO" id="GO:0030150">
    <property type="term" value="P:protein import into mitochondrial matrix"/>
    <property type="evidence" value="ECO:0007669"/>
    <property type="project" value="TreeGrafter"/>
</dbReference>
<sequence length="106" mass="11645">MPPVQQVPMGQQPSNFEKFKMGAVMGSTVGAVIGCLFGTVALFQHGPGPNGYMRSLGQYMMGSAATFGLFMSIGSVIRSEDRAPRNPVEWQMAYQRARIVSRERKE</sequence>
<evidence type="ECO:0000256" key="6">
    <source>
        <dbReference type="SAM" id="Phobius"/>
    </source>
</evidence>
<dbReference type="PhylomeDB" id="A0A060T8A3"/>
<keyword evidence="3 6" id="KW-0812">Transmembrane</keyword>
<evidence type="ECO:0000256" key="2">
    <source>
        <dbReference type="ARBA" id="ARBA00007839"/>
    </source>
</evidence>
<dbReference type="GO" id="GO:0045039">
    <property type="term" value="P:protein insertion into mitochondrial inner membrane"/>
    <property type="evidence" value="ECO:0007669"/>
    <property type="project" value="TreeGrafter"/>
</dbReference>
<reference evidence="7" key="1">
    <citation type="submission" date="2014-02" db="EMBL/GenBank/DDBJ databases">
        <authorList>
            <person name="Genoscope - CEA"/>
        </authorList>
    </citation>
    <scope>NUCLEOTIDE SEQUENCE</scope>
    <source>
        <strain evidence="7">LS3</strain>
    </source>
</reference>
<accession>A0A060T8A3</accession>
<dbReference type="InterPro" id="IPR018450">
    <property type="entry name" value="Romo1/Mgr2"/>
</dbReference>
<feature type="transmembrane region" description="Helical" evidence="6">
    <location>
        <begin position="21"/>
        <end position="44"/>
    </location>
</feature>
<gene>
    <name evidence="7" type="ORF">GNLVRS02_ARAD1D09438g</name>
</gene>